<dbReference type="EMBL" id="KB445552">
    <property type="protein sequence ID" value="EMC99075.1"/>
    <property type="molecule type" value="Genomic_DNA"/>
</dbReference>
<gene>
    <name evidence="1" type="ORF">BAUCODRAFT_389880</name>
</gene>
<evidence type="ECO:0000313" key="1">
    <source>
        <dbReference type="EMBL" id="EMC99075.1"/>
    </source>
</evidence>
<organism evidence="1 2">
    <name type="scientific">Baudoinia panamericana (strain UAMH 10762)</name>
    <name type="common">Angels' share fungus</name>
    <name type="synonym">Baudoinia compniacensis (strain UAMH 10762)</name>
    <dbReference type="NCBI Taxonomy" id="717646"/>
    <lineage>
        <taxon>Eukaryota</taxon>
        <taxon>Fungi</taxon>
        <taxon>Dikarya</taxon>
        <taxon>Ascomycota</taxon>
        <taxon>Pezizomycotina</taxon>
        <taxon>Dothideomycetes</taxon>
        <taxon>Dothideomycetidae</taxon>
        <taxon>Mycosphaerellales</taxon>
        <taxon>Teratosphaeriaceae</taxon>
        <taxon>Baudoinia</taxon>
    </lineage>
</organism>
<keyword evidence="2" id="KW-1185">Reference proteome</keyword>
<dbReference type="HOGENOM" id="CLU_745933_0_0_1"/>
<evidence type="ECO:0008006" key="3">
    <source>
        <dbReference type="Google" id="ProtNLM"/>
    </source>
</evidence>
<dbReference type="KEGG" id="bcom:BAUCODRAFT_389880"/>
<name>M2NJ01_BAUPA</name>
<dbReference type="GeneID" id="19113684"/>
<reference evidence="1 2" key="1">
    <citation type="journal article" date="2012" name="PLoS Pathog.">
        <title>Diverse lifestyles and strategies of plant pathogenesis encoded in the genomes of eighteen Dothideomycetes fungi.</title>
        <authorList>
            <person name="Ohm R.A."/>
            <person name="Feau N."/>
            <person name="Henrissat B."/>
            <person name="Schoch C.L."/>
            <person name="Horwitz B.A."/>
            <person name="Barry K.W."/>
            <person name="Condon B.J."/>
            <person name="Copeland A.C."/>
            <person name="Dhillon B."/>
            <person name="Glaser F."/>
            <person name="Hesse C.N."/>
            <person name="Kosti I."/>
            <person name="LaButti K."/>
            <person name="Lindquist E.A."/>
            <person name="Lucas S."/>
            <person name="Salamov A.A."/>
            <person name="Bradshaw R.E."/>
            <person name="Ciuffetti L."/>
            <person name="Hamelin R.C."/>
            <person name="Kema G.H.J."/>
            <person name="Lawrence C."/>
            <person name="Scott J.A."/>
            <person name="Spatafora J.W."/>
            <person name="Turgeon B.G."/>
            <person name="de Wit P.J.G.M."/>
            <person name="Zhong S."/>
            <person name="Goodwin S.B."/>
            <person name="Grigoriev I.V."/>
        </authorList>
    </citation>
    <scope>NUCLEOTIDE SEQUENCE [LARGE SCALE GENOMIC DNA]</scope>
    <source>
        <strain evidence="1 2">UAMH 10762</strain>
    </source>
</reference>
<dbReference type="RefSeq" id="XP_007674103.1">
    <property type="nucleotide sequence ID" value="XM_007675913.1"/>
</dbReference>
<evidence type="ECO:0000313" key="2">
    <source>
        <dbReference type="Proteomes" id="UP000011761"/>
    </source>
</evidence>
<accession>M2NJ01</accession>
<dbReference type="Proteomes" id="UP000011761">
    <property type="component" value="Unassembled WGS sequence"/>
</dbReference>
<dbReference type="AlphaFoldDB" id="M2NJ01"/>
<protein>
    <recommendedName>
        <fullName evidence="3">Fungal N-terminal domain-containing protein</fullName>
    </recommendedName>
</protein>
<proteinExistence type="predicted"/>
<sequence>MDGVASVLTFLDAVRKGVKLAKKVYDAPRELEELQVEVETFTSVLHDVSGDACELRRASRSFDTSLSMTQACLVSIQQLIEYQLVKEVPEGKKTRRTAWLREVGHVHQLLQKLSECRAGVVLALSCESAVTVRRSETTIRELQRIVHEKSADLSRTLLESRDESHQANNQLIKRLDAAFEQSWEIHRASLEATKTQFEQLETKLARLLSYGHGSTLLPAVGQERIEWSATDTSLGSYTALGAREFTHIRRNTGCSGMVSHSIERSPVGTVNEGHSLPRDSFPCAAVLRVLDACAAGHLGCSSAVDEVKTELPTRVVEVGVEGDEVRCPRLGSRVRADAPCIWASSPQRFSWLVSRSDFWTTPGRWYATIRG</sequence>